<evidence type="ECO:0000259" key="10">
    <source>
        <dbReference type="PROSITE" id="PS50089"/>
    </source>
</evidence>
<evidence type="ECO:0000259" key="11">
    <source>
        <dbReference type="PROSITE" id="PS51192"/>
    </source>
</evidence>
<feature type="domain" description="Helicase C-terminal" evidence="12">
    <location>
        <begin position="1250"/>
        <end position="1402"/>
    </location>
</feature>
<accession>A0AAN6SVM0</accession>
<dbReference type="InterPro" id="IPR013083">
    <property type="entry name" value="Znf_RING/FYVE/PHD"/>
</dbReference>
<dbReference type="CDD" id="cd18070">
    <property type="entry name" value="DEXQc_SHPRH"/>
    <property type="match status" value="1"/>
</dbReference>
<comment type="caution">
    <text evidence="13">The sequence shown here is derived from an EMBL/GenBank/DDBJ whole genome shotgun (WGS) entry which is preliminary data.</text>
</comment>
<dbReference type="InterPro" id="IPR059033">
    <property type="entry name" value="C144_05_dom"/>
</dbReference>
<dbReference type="InterPro" id="IPR049730">
    <property type="entry name" value="SNF2/RAD54-like_C"/>
</dbReference>
<evidence type="ECO:0000256" key="6">
    <source>
        <dbReference type="ARBA" id="ARBA00022840"/>
    </source>
</evidence>
<dbReference type="InterPro" id="IPR001650">
    <property type="entry name" value="Helicase_C-like"/>
</dbReference>
<keyword evidence="8" id="KW-0175">Coiled coil</keyword>
<dbReference type="GO" id="GO:0008270">
    <property type="term" value="F:zinc ion binding"/>
    <property type="evidence" value="ECO:0007669"/>
    <property type="project" value="UniProtKB-KW"/>
</dbReference>
<evidence type="ECO:0000313" key="14">
    <source>
        <dbReference type="Proteomes" id="UP001303115"/>
    </source>
</evidence>
<feature type="domain" description="RING-type" evidence="10">
    <location>
        <begin position="1138"/>
        <end position="1176"/>
    </location>
</feature>
<dbReference type="InterPro" id="IPR014001">
    <property type="entry name" value="Helicase_ATP-bd"/>
</dbReference>
<evidence type="ECO:0000313" key="13">
    <source>
        <dbReference type="EMBL" id="KAK4044749.1"/>
    </source>
</evidence>
<feature type="domain" description="Helicase ATP-binding" evidence="11">
    <location>
        <begin position="334"/>
        <end position="537"/>
    </location>
</feature>
<evidence type="ECO:0000256" key="5">
    <source>
        <dbReference type="ARBA" id="ARBA00022833"/>
    </source>
</evidence>
<keyword evidence="3 7" id="KW-0863">Zinc-finger</keyword>
<feature type="coiled-coil region" evidence="8">
    <location>
        <begin position="1091"/>
        <end position="1118"/>
    </location>
</feature>
<evidence type="ECO:0000256" key="7">
    <source>
        <dbReference type="PROSITE-ProRule" id="PRU00175"/>
    </source>
</evidence>
<feature type="region of interest" description="Disordered" evidence="9">
    <location>
        <begin position="1196"/>
        <end position="1218"/>
    </location>
</feature>
<dbReference type="InterPro" id="IPR027417">
    <property type="entry name" value="P-loop_NTPase"/>
</dbReference>
<feature type="region of interest" description="Disordered" evidence="9">
    <location>
        <begin position="1"/>
        <end position="25"/>
    </location>
</feature>
<dbReference type="SMART" id="SM00487">
    <property type="entry name" value="DEXDc"/>
    <property type="match status" value="1"/>
</dbReference>
<dbReference type="Pfam" id="PF00271">
    <property type="entry name" value="Helicase_C"/>
    <property type="match status" value="1"/>
</dbReference>
<dbReference type="Pfam" id="PF26021">
    <property type="entry name" value="Ferritin_C144_05"/>
    <property type="match status" value="1"/>
</dbReference>
<dbReference type="SUPFAM" id="SSF57850">
    <property type="entry name" value="RING/U-box"/>
    <property type="match status" value="1"/>
</dbReference>
<keyword evidence="1" id="KW-0479">Metal-binding</keyword>
<dbReference type="Gene3D" id="3.40.50.10810">
    <property type="entry name" value="Tandem AAA-ATPase domain"/>
    <property type="match status" value="1"/>
</dbReference>
<feature type="compositionally biased region" description="Basic residues" evidence="9">
    <location>
        <begin position="1"/>
        <end position="12"/>
    </location>
</feature>
<dbReference type="PROSITE" id="PS51194">
    <property type="entry name" value="HELICASE_CTER"/>
    <property type="match status" value="1"/>
</dbReference>
<dbReference type="GO" id="GO:0005524">
    <property type="term" value="F:ATP binding"/>
    <property type="evidence" value="ECO:0007669"/>
    <property type="project" value="InterPro"/>
</dbReference>
<proteinExistence type="predicted"/>
<keyword evidence="2" id="KW-0547">Nucleotide-binding</keyword>
<dbReference type="CDD" id="cd18793">
    <property type="entry name" value="SF2_C_SNF"/>
    <property type="match status" value="1"/>
</dbReference>
<sequence length="1483" mass="167079">MPRARGNARSKSRTPQDGGSPKANDMEAFLEFVHAIPPTTDGTGQAAPPAKRARTAKVHDSILIVREHLTVISGGGSTDHDKSTTTRENVGRLLDVRLCKTDHGVPNIGDWHLRLKPRANYRGRGFALMLPLDGKKITQSLMTALNVAEVQAFNTGEEGCLWTAVEIAVQQRGESVRLDLSIEVSWNERSTIWGSERSKSNSQQTLRDQVLGTWFPDLHLKDSKAQPSWSPQDFYEAAHVPDKGSLDTEAASMEVPGLETTLYPFQRRAVQWLLRREGVEWHLEPQSNQAGIRPYIPLTTPTQPISFVPTKDAGGETFYLSPLLGAATRDTSLFRPLQDFRGGILAEEMGLGKTLEVIALILLHRRPESPVMIFDPFLARELLATKATLIIAPSSLLDQWLSELNGHAPKLKVMFYAGIKKLAKLKDGTELSAEHLAEQDVVVTTYEVLRKEIWAASDEPTRSMRNEKQYERVKSPLVQLSWWRVCIDEAQMVENWATNAAQLARKIPRINAWGVTGTPVKDDVQKDLRGLLLFLRHEPYASDTKVWKYLTTHDKKSFRKIFNSISMRHSKSLVREEINLPPQKRYVITMPFTAVEEQHYQSLFEELAETCGLDTRGNPLQGDWDPEDPAVQRAMRVALDRLRQTVLHPEVGNRNRRALGQKIGPMRTVTEVLDAMLEQTDSAVRTDHRAVLSGRLAKGQILACQKREQDALAVWEEVAAKSTELVDESRAQLDREIEEARKAKSSETRASSVDGEGEDREDAVPPRVGEARRRLRSALEIQHRAVFFCANAYFSMKSDQKRTLAYSDEFNRLEKMEVEAYDRAKEIRKEILQESHGKARRLMERLVKAAAGQEFAVIPAFKSIDKNGIESRRVADALEELNVALDEQAVEIDEWREHVIQLLLRPLVDEENEETTGEEYEQSTKLQDEILVYLQILRTALADRHAALTGQKNFLVEHETKVAARLAMAGEGPFPEKFLELLKGYEVIKPPFVEGDPLTSMRGLISELRGLSAKLRHEAATGSSRAANELAVVSGLLKSTLSYQTEQTKAATAMEKEIERFMDTLNARIEYYRQLQEVSDTVGEYEGSLEAGALEDALKKADKEEAKLQEKLNAAEAKHRYLVFLKEEETNTGEQRMCIICQSTFTIGVLTVCGHLFCKECITLWFKAHRTCPVCKKPLQQSNLYDITLKPQELRVHSETQQGSSDSPEHTRATPSKKVSTIYTEFNADKLAEIKNIDLDGPSFTTKVDTMIRHLLWLRESDPGAKSIIFSQYKEFLDVLALAFRRYRIGYTSFDKAHGITNFKEDPGTEVFLLHARAHASGLNLVNASHVFLCEPLLNTALELQAIARVDRIGQQHETTVWLYIVEGTVEESIHDLSVQRRMEHMGRNLKGKSKESTPELLDAKLDEANALEMQQAHLTKLMGRDGISGEAVDKDDLWGCLFGHLHPRQGRDDAERGREPVSPAPATRRFLTINAAEGRREG</sequence>
<dbReference type="PROSITE" id="PS51192">
    <property type="entry name" value="HELICASE_ATP_BIND_1"/>
    <property type="match status" value="1"/>
</dbReference>
<keyword evidence="4" id="KW-0378">Hydrolase</keyword>
<feature type="compositionally biased region" description="Basic and acidic residues" evidence="9">
    <location>
        <begin position="1450"/>
        <end position="1460"/>
    </location>
</feature>
<protein>
    <submittedName>
        <fullName evidence="13">SNF2 family N-terminal domain-containing protein</fullName>
    </submittedName>
</protein>
<dbReference type="EMBL" id="MU854316">
    <property type="protein sequence ID" value="KAK4044749.1"/>
    <property type="molecule type" value="Genomic_DNA"/>
</dbReference>
<evidence type="ECO:0000256" key="3">
    <source>
        <dbReference type="ARBA" id="ARBA00022771"/>
    </source>
</evidence>
<evidence type="ECO:0000259" key="12">
    <source>
        <dbReference type="PROSITE" id="PS51194"/>
    </source>
</evidence>
<keyword evidence="5" id="KW-0862">Zinc</keyword>
<dbReference type="Gene3D" id="3.30.40.10">
    <property type="entry name" value="Zinc/RING finger domain, C3HC4 (zinc finger)"/>
    <property type="match status" value="1"/>
</dbReference>
<dbReference type="SMART" id="SM00184">
    <property type="entry name" value="RING"/>
    <property type="match status" value="1"/>
</dbReference>
<feature type="region of interest" description="Disordered" evidence="9">
    <location>
        <begin position="1449"/>
        <end position="1483"/>
    </location>
</feature>
<dbReference type="InterPro" id="IPR052583">
    <property type="entry name" value="ATP-helicase/E3_Ub-Ligase"/>
</dbReference>
<dbReference type="GO" id="GO:0005634">
    <property type="term" value="C:nucleus"/>
    <property type="evidence" value="ECO:0007669"/>
    <property type="project" value="TreeGrafter"/>
</dbReference>
<dbReference type="InterPro" id="IPR017907">
    <property type="entry name" value="Znf_RING_CS"/>
</dbReference>
<name>A0AAN6SVM0_9PEZI</name>
<evidence type="ECO:0000256" key="8">
    <source>
        <dbReference type="SAM" id="Coils"/>
    </source>
</evidence>
<dbReference type="InterPro" id="IPR000330">
    <property type="entry name" value="SNF2_N"/>
</dbReference>
<dbReference type="PROSITE" id="PS50089">
    <property type="entry name" value="ZF_RING_2"/>
    <property type="match status" value="1"/>
</dbReference>
<dbReference type="GO" id="GO:0016787">
    <property type="term" value="F:hydrolase activity"/>
    <property type="evidence" value="ECO:0007669"/>
    <property type="project" value="UniProtKB-KW"/>
</dbReference>
<evidence type="ECO:0000256" key="9">
    <source>
        <dbReference type="SAM" id="MobiDB-lite"/>
    </source>
</evidence>
<reference evidence="14" key="1">
    <citation type="journal article" date="2023" name="Mol. Phylogenet. Evol.">
        <title>Genome-scale phylogeny and comparative genomics of the fungal order Sordariales.</title>
        <authorList>
            <person name="Hensen N."/>
            <person name="Bonometti L."/>
            <person name="Westerberg I."/>
            <person name="Brannstrom I.O."/>
            <person name="Guillou S."/>
            <person name="Cros-Aarteil S."/>
            <person name="Calhoun S."/>
            <person name="Haridas S."/>
            <person name="Kuo A."/>
            <person name="Mondo S."/>
            <person name="Pangilinan J."/>
            <person name="Riley R."/>
            <person name="LaButti K."/>
            <person name="Andreopoulos B."/>
            <person name="Lipzen A."/>
            <person name="Chen C."/>
            <person name="Yan M."/>
            <person name="Daum C."/>
            <person name="Ng V."/>
            <person name="Clum A."/>
            <person name="Steindorff A."/>
            <person name="Ohm R.A."/>
            <person name="Martin F."/>
            <person name="Silar P."/>
            <person name="Natvig D.O."/>
            <person name="Lalanne C."/>
            <person name="Gautier V."/>
            <person name="Ament-Velasquez S.L."/>
            <person name="Kruys A."/>
            <person name="Hutchinson M.I."/>
            <person name="Powell A.J."/>
            <person name="Barry K."/>
            <person name="Miller A.N."/>
            <person name="Grigoriev I.V."/>
            <person name="Debuchy R."/>
            <person name="Gladieux P."/>
            <person name="Hiltunen Thoren M."/>
            <person name="Johannesson H."/>
        </authorList>
    </citation>
    <scope>NUCLEOTIDE SEQUENCE [LARGE SCALE GENOMIC DNA]</scope>
    <source>
        <strain evidence="14">CBS 284.82</strain>
    </source>
</reference>
<keyword evidence="14" id="KW-1185">Reference proteome</keyword>
<dbReference type="Gene3D" id="3.40.50.300">
    <property type="entry name" value="P-loop containing nucleotide triphosphate hydrolases"/>
    <property type="match status" value="1"/>
</dbReference>
<dbReference type="FunFam" id="3.40.50.300:FF:001870">
    <property type="entry name" value="SNF2 family helicase/ATPase, putative"/>
    <property type="match status" value="1"/>
</dbReference>
<evidence type="ECO:0000256" key="1">
    <source>
        <dbReference type="ARBA" id="ARBA00022723"/>
    </source>
</evidence>
<evidence type="ECO:0000256" key="2">
    <source>
        <dbReference type="ARBA" id="ARBA00022741"/>
    </source>
</evidence>
<dbReference type="InterPro" id="IPR001841">
    <property type="entry name" value="Znf_RING"/>
</dbReference>
<dbReference type="InterPro" id="IPR038718">
    <property type="entry name" value="SNF2-like_sf"/>
</dbReference>
<dbReference type="PANTHER" id="PTHR45865">
    <property type="entry name" value="E3 UBIQUITIN-PROTEIN LIGASE SHPRH FAMILY MEMBER"/>
    <property type="match status" value="1"/>
</dbReference>
<dbReference type="Pfam" id="PF00176">
    <property type="entry name" value="SNF2-rel_dom"/>
    <property type="match status" value="1"/>
</dbReference>
<dbReference type="PANTHER" id="PTHR45865:SF1">
    <property type="entry name" value="E3 UBIQUITIN-PROTEIN LIGASE SHPRH"/>
    <property type="match status" value="1"/>
</dbReference>
<dbReference type="PROSITE" id="PS00518">
    <property type="entry name" value="ZF_RING_1"/>
    <property type="match status" value="1"/>
</dbReference>
<dbReference type="GO" id="GO:0061630">
    <property type="term" value="F:ubiquitin protein ligase activity"/>
    <property type="evidence" value="ECO:0007669"/>
    <property type="project" value="TreeGrafter"/>
</dbReference>
<dbReference type="FunFam" id="3.40.50.10810:FF:000059">
    <property type="entry name" value="SNF2 family helicase/ATPase, putative"/>
    <property type="match status" value="1"/>
</dbReference>
<feature type="region of interest" description="Disordered" evidence="9">
    <location>
        <begin position="739"/>
        <end position="769"/>
    </location>
</feature>
<dbReference type="Proteomes" id="UP001303115">
    <property type="component" value="Unassembled WGS sequence"/>
</dbReference>
<dbReference type="Pfam" id="PF13639">
    <property type="entry name" value="zf-RING_2"/>
    <property type="match status" value="1"/>
</dbReference>
<dbReference type="SUPFAM" id="SSF52540">
    <property type="entry name" value="P-loop containing nucleoside triphosphate hydrolases"/>
    <property type="match status" value="2"/>
</dbReference>
<evidence type="ECO:0000256" key="4">
    <source>
        <dbReference type="ARBA" id="ARBA00022801"/>
    </source>
</evidence>
<dbReference type="GO" id="GO:0000209">
    <property type="term" value="P:protein polyubiquitination"/>
    <property type="evidence" value="ECO:0007669"/>
    <property type="project" value="TreeGrafter"/>
</dbReference>
<keyword evidence="6" id="KW-0067">ATP-binding</keyword>
<organism evidence="13 14">
    <name type="scientific">Parachaetomium inaequale</name>
    <dbReference type="NCBI Taxonomy" id="2588326"/>
    <lineage>
        <taxon>Eukaryota</taxon>
        <taxon>Fungi</taxon>
        <taxon>Dikarya</taxon>
        <taxon>Ascomycota</taxon>
        <taxon>Pezizomycotina</taxon>
        <taxon>Sordariomycetes</taxon>
        <taxon>Sordariomycetidae</taxon>
        <taxon>Sordariales</taxon>
        <taxon>Chaetomiaceae</taxon>
        <taxon>Parachaetomium</taxon>
    </lineage>
</organism>
<dbReference type="GO" id="GO:0006974">
    <property type="term" value="P:DNA damage response"/>
    <property type="evidence" value="ECO:0007669"/>
    <property type="project" value="TreeGrafter"/>
</dbReference>
<gene>
    <name evidence="13" type="ORF">C8A01DRAFT_30929</name>
</gene>